<dbReference type="GO" id="GO:0016757">
    <property type="term" value="F:glycosyltransferase activity"/>
    <property type="evidence" value="ECO:0007669"/>
    <property type="project" value="UniProtKB-KW"/>
</dbReference>
<evidence type="ECO:0000256" key="1">
    <source>
        <dbReference type="ARBA" id="ARBA00004323"/>
    </source>
</evidence>
<proteinExistence type="inferred from homology"/>
<dbReference type="GO" id="GO:0000139">
    <property type="term" value="C:Golgi membrane"/>
    <property type="evidence" value="ECO:0007669"/>
    <property type="project" value="UniProtKB-SubCell"/>
</dbReference>
<evidence type="ECO:0000313" key="8">
    <source>
        <dbReference type="Proteomes" id="UP000593579"/>
    </source>
</evidence>
<keyword evidence="4" id="KW-0812">Transmembrane</keyword>
<dbReference type="OrthoDB" id="1715073at2759"/>
<dbReference type="PANTHER" id="PTHR11062">
    <property type="entry name" value="EXOSTOSIN HEPARAN SULFATE GLYCOSYLTRANSFERASE -RELATED"/>
    <property type="match status" value="1"/>
</dbReference>
<keyword evidence="8" id="KW-1185">Reference proteome</keyword>
<dbReference type="Pfam" id="PF03016">
    <property type="entry name" value="Exostosin_GT47"/>
    <property type="match status" value="1"/>
</dbReference>
<feature type="non-terminal residue" evidence="7">
    <location>
        <position position="1"/>
    </location>
</feature>
<dbReference type="PANTHER" id="PTHR11062:SF402">
    <property type="entry name" value="XYLOGLUCAN GALACTOSYLTRANSFERASE GT15-RELATED"/>
    <property type="match status" value="1"/>
</dbReference>
<comment type="caution">
    <text evidence="7">The sequence shown here is derived from an EMBL/GenBank/DDBJ whole genome shotgun (WGS) entry which is preliminary data.</text>
</comment>
<reference evidence="7 8" key="1">
    <citation type="journal article" date="2019" name="Genome Biol. Evol.">
        <title>Insights into the evolution of the New World diploid cottons (Gossypium, subgenus Houzingenia) based on genome sequencing.</title>
        <authorList>
            <person name="Grover C.E."/>
            <person name="Arick M.A. 2nd"/>
            <person name="Thrash A."/>
            <person name="Conover J.L."/>
            <person name="Sanders W.S."/>
            <person name="Peterson D.G."/>
            <person name="Frelichowski J.E."/>
            <person name="Scheffler J.A."/>
            <person name="Scheffler B.E."/>
            <person name="Wendel J.F."/>
        </authorList>
    </citation>
    <scope>NUCLEOTIDE SEQUENCE [LARGE SCALE GENOMIC DNA]</scope>
    <source>
        <strain evidence="7">5</strain>
        <tissue evidence="7">Leaf</tissue>
    </source>
</reference>
<name>A0A7J9CM45_GOSGO</name>
<dbReference type="AlphaFoldDB" id="A0A7J9CM45"/>
<protein>
    <recommendedName>
        <fullName evidence="6">Exostosin GT47 domain-containing protein</fullName>
    </recommendedName>
</protein>
<feature type="domain" description="Exostosin GT47" evidence="6">
    <location>
        <begin position="83"/>
        <end position="229"/>
    </location>
</feature>
<keyword evidence="3" id="KW-0808">Transferase</keyword>
<dbReference type="Proteomes" id="UP000593579">
    <property type="component" value="Unassembled WGS sequence"/>
</dbReference>
<organism evidence="7 8">
    <name type="scientific">Gossypium gossypioides</name>
    <name type="common">Mexican cotton</name>
    <name type="synonym">Selera gossypioides</name>
    <dbReference type="NCBI Taxonomy" id="34282"/>
    <lineage>
        <taxon>Eukaryota</taxon>
        <taxon>Viridiplantae</taxon>
        <taxon>Streptophyta</taxon>
        <taxon>Embryophyta</taxon>
        <taxon>Tracheophyta</taxon>
        <taxon>Spermatophyta</taxon>
        <taxon>Magnoliopsida</taxon>
        <taxon>eudicotyledons</taxon>
        <taxon>Gunneridae</taxon>
        <taxon>Pentapetalae</taxon>
        <taxon>rosids</taxon>
        <taxon>malvids</taxon>
        <taxon>Malvales</taxon>
        <taxon>Malvaceae</taxon>
        <taxon>Malvoideae</taxon>
        <taxon>Gossypium</taxon>
    </lineage>
</organism>
<evidence type="ECO:0000256" key="4">
    <source>
        <dbReference type="ARBA" id="ARBA00022968"/>
    </source>
</evidence>
<keyword evidence="3" id="KW-0328">Glycosyltransferase</keyword>
<gene>
    <name evidence="7" type="ORF">Gogos_003353</name>
</gene>
<evidence type="ECO:0000256" key="3">
    <source>
        <dbReference type="ARBA" id="ARBA00022676"/>
    </source>
</evidence>
<keyword evidence="5" id="KW-0333">Golgi apparatus</keyword>
<keyword evidence="4" id="KW-0735">Signal-anchor</keyword>
<sequence length="260" mass="29637">NKGNATPKSSLCKTLKTASGGAKQTWSPSSHSNAILGTPYQPSKAQPILLLLFNQFIPIHRSTGSLLYSGSGMCAGMQIQNSDTSDIWNNNWFSTNQFMLEVIFHNRMKKYKCLTNGSIVASAIFVPYYAGLDLRHYLWGFNTSMRDSSGFNLINWLKQKPQWKSMSVKDHFLVSGRIARDFRRKSDRKSEWGSNFRFLPNCKNMSMLTIESGPWKNDMIVPYPTSFHHSRGDQVLLLELCDPNFKRLLASQVKQNIYSF</sequence>
<accession>A0A7J9CM45</accession>
<evidence type="ECO:0000256" key="2">
    <source>
        <dbReference type="ARBA" id="ARBA00010271"/>
    </source>
</evidence>
<dbReference type="EMBL" id="JABEZY010000011">
    <property type="protein sequence ID" value="MBA0749428.1"/>
    <property type="molecule type" value="Genomic_DNA"/>
</dbReference>
<comment type="subcellular location">
    <subcellularLocation>
        <location evidence="1">Golgi apparatus membrane</location>
        <topology evidence="1">Single-pass type II membrane protein</topology>
    </subcellularLocation>
</comment>
<dbReference type="InterPro" id="IPR040911">
    <property type="entry name" value="Exostosin_GT47"/>
</dbReference>
<comment type="similarity">
    <text evidence="2">Belongs to the glycosyltransferase 47 family.</text>
</comment>
<dbReference type="InterPro" id="IPR004263">
    <property type="entry name" value="Exostosin"/>
</dbReference>
<evidence type="ECO:0000259" key="6">
    <source>
        <dbReference type="Pfam" id="PF03016"/>
    </source>
</evidence>
<evidence type="ECO:0000313" key="7">
    <source>
        <dbReference type="EMBL" id="MBA0749428.1"/>
    </source>
</evidence>
<evidence type="ECO:0000256" key="5">
    <source>
        <dbReference type="ARBA" id="ARBA00023034"/>
    </source>
</evidence>